<dbReference type="PANTHER" id="PTHR10424:SF75">
    <property type="entry name" value="ENDOGENOUS RETROVIRUS GROUP S71 MEMBER 1 ENV POLYPROTEIN"/>
    <property type="match status" value="1"/>
</dbReference>
<reference evidence="9" key="1">
    <citation type="journal article" date="2015" name="Sci. Rep.">
        <title>Multiple invasions of an infectious retrovirus in cat genomes.</title>
        <authorList>
            <person name="Shimode S."/>
            <person name="Nakagawa S."/>
            <person name="Miyazawa T."/>
        </authorList>
    </citation>
    <scope>NUCLEOTIDE SEQUENCE</scope>
</reference>
<protein>
    <submittedName>
        <fullName evidence="9">Env protein</fullName>
    </submittedName>
</protein>
<organism evidence="9">
    <name type="scientific">Felis catus</name>
    <name type="common">Cat</name>
    <name type="synonym">Felis silvestris catus</name>
    <dbReference type="NCBI Taxonomy" id="9685"/>
    <lineage>
        <taxon>Eukaryota</taxon>
        <taxon>Metazoa</taxon>
        <taxon>Chordata</taxon>
        <taxon>Craniata</taxon>
        <taxon>Vertebrata</taxon>
        <taxon>Euteleostomi</taxon>
        <taxon>Mammalia</taxon>
        <taxon>Eutheria</taxon>
        <taxon>Laurasiatheria</taxon>
        <taxon>Carnivora</taxon>
        <taxon>Feliformia</taxon>
        <taxon>Felidae</taxon>
        <taxon>Felinae</taxon>
        <taxon>Felis</taxon>
    </lineage>
</organism>
<gene>
    <name evidence="9" type="primary">env</name>
</gene>
<dbReference type="InterPro" id="IPR018154">
    <property type="entry name" value="TLV/ENV_coat_polyprotein"/>
</dbReference>
<dbReference type="Pfam" id="PF00429">
    <property type="entry name" value="TLV_coat"/>
    <property type="match status" value="1"/>
</dbReference>
<evidence type="ECO:0000256" key="8">
    <source>
        <dbReference type="SAM" id="SignalP"/>
    </source>
</evidence>
<name>A0A0D5ZXZ6_FELCA</name>
<dbReference type="CDD" id="cd09851">
    <property type="entry name" value="HTLV-1-like_HR1-HR2"/>
    <property type="match status" value="1"/>
</dbReference>
<keyword evidence="5 7" id="KW-0472">Membrane</keyword>
<dbReference type="AlphaFoldDB" id="A0A0D5ZXZ6"/>
<dbReference type="SUPFAM" id="SSF58069">
    <property type="entry name" value="Virus ectodomain"/>
    <property type="match status" value="1"/>
</dbReference>
<evidence type="ECO:0000256" key="4">
    <source>
        <dbReference type="ARBA" id="ARBA00022989"/>
    </source>
</evidence>
<feature type="chain" id="PRO_5002300593" evidence="8">
    <location>
        <begin position="19"/>
        <end position="565"/>
    </location>
</feature>
<sequence>MKLPTGMVILCSLIIVRAGFDDPRKAIALVQKQHGKPCECSGGQVSEAPPNSIQQVTCPGKTAYLMTNQKWKCRVTPKNLTPSGGELQNCPCNTFQDSMHSSCYTEYRQCRANNKTYYTATLLKIRSGSLNEVQILQNPNQLLQSPCRGSINQPVCWSATAPIHISDGGGPLDTKRVWTVQKRLEQIHKAMHPELQYHPLALPKVRDDLSLDARTFDILNTTFRLLQMSNFSLAQDCWLCLKLGTPTPLAIPTPSLTYSLADSLANASCQIIPPLLVQPMQLSNSSCLSSPFINDTEQIDLGAVTFTNCTSVANVSSPLCALNGSVFLCGNNMAYTYLPQNWTGLCVQASLLPDIDIIPGDEPVPIPAIDHYIHRPKRAVQFIPLLAGLGITAAFTTGATGLGVSVTQYTKLSHQLISDVQVLSGTIQDLQDQVDSLAEVVLQNRRGLDLLTAEQGGICLALQEKCCFYANKSGIVRNKIRTLQEELQKRRESLASNPLWTGLQGFLPYLLPLLGPLLTLLLILTIGPCVFSRLMAFINDRLNVVHAMVLAQQYQALKAEEEAQD</sequence>
<evidence type="ECO:0000256" key="7">
    <source>
        <dbReference type="SAM" id="Phobius"/>
    </source>
</evidence>
<evidence type="ECO:0000256" key="2">
    <source>
        <dbReference type="ARBA" id="ARBA00022692"/>
    </source>
</evidence>
<evidence type="ECO:0000256" key="6">
    <source>
        <dbReference type="ARBA" id="ARBA00023157"/>
    </source>
</evidence>
<dbReference type="GO" id="GO:0016020">
    <property type="term" value="C:membrane"/>
    <property type="evidence" value="ECO:0007669"/>
    <property type="project" value="UniProtKB-SubCell"/>
</dbReference>
<evidence type="ECO:0000256" key="5">
    <source>
        <dbReference type="ARBA" id="ARBA00023136"/>
    </source>
</evidence>
<feature type="transmembrane region" description="Helical" evidence="7">
    <location>
        <begin position="506"/>
        <end position="531"/>
    </location>
</feature>
<evidence type="ECO:0000256" key="1">
    <source>
        <dbReference type="ARBA" id="ARBA00004167"/>
    </source>
</evidence>
<accession>A0A0D5ZXZ6</accession>
<evidence type="ECO:0000256" key="3">
    <source>
        <dbReference type="ARBA" id="ARBA00022729"/>
    </source>
</evidence>
<keyword evidence="3 8" id="KW-0732">Signal</keyword>
<dbReference type="Gene3D" id="1.10.287.210">
    <property type="match status" value="1"/>
</dbReference>
<comment type="subcellular location">
    <subcellularLocation>
        <location evidence="1">Membrane</location>
        <topology evidence="1">Single-pass membrane protein</topology>
    </subcellularLocation>
</comment>
<proteinExistence type="predicted"/>
<dbReference type="PANTHER" id="PTHR10424">
    <property type="entry name" value="VIRAL ENVELOPE PROTEIN"/>
    <property type="match status" value="1"/>
</dbReference>
<keyword evidence="4 7" id="KW-1133">Transmembrane helix</keyword>
<evidence type="ECO:0000313" key="9">
    <source>
        <dbReference type="EMBL" id="BAQ55416.1"/>
    </source>
</evidence>
<keyword evidence="2 7" id="KW-0812">Transmembrane</keyword>
<feature type="signal peptide" evidence="8">
    <location>
        <begin position="1"/>
        <end position="18"/>
    </location>
</feature>
<dbReference type="EMBL" id="LC005744">
    <property type="protein sequence ID" value="BAQ55416.1"/>
    <property type="molecule type" value="Genomic_DNA"/>
</dbReference>
<keyword evidence="6" id="KW-1015">Disulfide bond</keyword>